<protein>
    <submittedName>
        <fullName evidence="1">Uncharacterized protein</fullName>
    </submittedName>
</protein>
<comment type="caution">
    <text evidence="1">The sequence shown here is derived from an EMBL/GenBank/DDBJ whole genome shotgun (WGS) entry which is preliminary data.</text>
</comment>
<gene>
    <name evidence="1" type="ORF">CLV48_102114</name>
</gene>
<dbReference type="Proteomes" id="UP000240708">
    <property type="component" value="Unassembled WGS sequence"/>
</dbReference>
<dbReference type="AlphaFoldDB" id="A0A2P8EA10"/>
<evidence type="ECO:0000313" key="1">
    <source>
        <dbReference type="EMBL" id="PSL06299.1"/>
    </source>
</evidence>
<name>A0A2P8EA10_9BACT</name>
<keyword evidence="2" id="KW-1185">Reference proteome</keyword>
<accession>A0A2P8EA10</accession>
<dbReference type="EMBL" id="PYGF01000002">
    <property type="protein sequence ID" value="PSL06299.1"/>
    <property type="molecule type" value="Genomic_DNA"/>
</dbReference>
<proteinExistence type="predicted"/>
<sequence length="113" mass="12902">MPDDGKNRALLRAICENSWTRKMVHAHLLRARITWISTKRFLLVKQSKKEISGGDLYELKLAPDVTFGDGHIKTKSLIRVNFFYNFGDNNMADDGKSTALPRVIDVIRGQKNK</sequence>
<dbReference type="RefSeq" id="WP_106566245.1">
    <property type="nucleotide sequence ID" value="NZ_PYGF01000002.1"/>
</dbReference>
<reference evidence="1 2" key="1">
    <citation type="submission" date="2018-03" db="EMBL/GenBank/DDBJ databases">
        <title>Genomic Encyclopedia of Archaeal and Bacterial Type Strains, Phase II (KMG-II): from individual species to whole genera.</title>
        <authorList>
            <person name="Goeker M."/>
        </authorList>
    </citation>
    <scope>NUCLEOTIDE SEQUENCE [LARGE SCALE GENOMIC DNA]</scope>
    <source>
        <strain evidence="1 2">DSM 28057</strain>
    </source>
</reference>
<organism evidence="1 2">
    <name type="scientific">Cecembia rubra</name>
    <dbReference type="NCBI Taxonomy" id="1485585"/>
    <lineage>
        <taxon>Bacteria</taxon>
        <taxon>Pseudomonadati</taxon>
        <taxon>Bacteroidota</taxon>
        <taxon>Cytophagia</taxon>
        <taxon>Cytophagales</taxon>
        <taxon>Cyclobacteriaceae</taxon>
        <taxon>Cecembia</taxon>
    </lineage>
</organism>
<evidence type="ECO:0000313" key="2">
    <source>
        <dbReference type="Proteomes" id="UP000240708"/>
    </source>
</evidence>